<accession>A0A1E7ESD2</accession>
<dbReference type="InParanoid" id="A0A1E7ESD2"/>
<dbReference type="AlphaFoldDB" id="A0A1E7ESD2"/>
<organism evidence="1 2">
    <name type="scientific">Fragilariopsis cylindrus CCMP1102</name>
    <dbReference type="NCBI Taxonomy" id="635003"/>
    <lineage>
        <taxon>Eukaryota</taxon>
        <taxon>Sar</taxon>
        <taxon>Stramenopiles</taxon>
        <taxon>Ochrophyta</taxon>
        <taxon>Bacillariophyta</taxon>
        <taxon>Bacillariophyceae</taxon>
        <taxon>Bacillariophycidae</taxon>
        <taxon>Bacillariales</taxon>
        <taxon>Bacillariaceae</taxon>
        <taxon>Fragilariopsis</taxon>
    </lineage>
</organism>
<name>A0A1E7ESD2_9STRA</name>
<protein>
    <submittedName>
        <fullName evidence="1">Uncharacterized protein</fullName>
    </submittedName>
</protein>
<keyword evidence="2" id="KW-1185">Reference proteome</keyword>
<dbReference type="Proteomes" id="UP000095751">
    <property type="component" value="Unassembled WGS sequence"/>
</dbReference>
<dbReference type="KEGG" id="fcy:FRACYDRAFT_249651"/>
<reference evidence="1 2" key="1">
    <citation type="submission" date="2016-09" db="EMBL/GenBank/DDBJ databases">
        <title>Extensive genetic diversity and differential bi-allelic expression allows diatom success in the polar Southern Ocean.</title>
        <authorList>
            <consortium name="DOE Joint Genome Institute"/>
            <person name="Mock T."/>
            <person name="Otillar R.P."/>
            <person name="Strauss J."/>
            <person name="Dupont C."/>
            <person name="Frickenhaus S."/>
            <person name="Maumus F."/>
            <person name="Mcmullan M."/>
            <person name="Sanges R."/>
            <person name="Schmutz J."/>
            <person name="Toseland A."/>
            <person name="Valas R."/>
            <person name="Veluchamy A."/>
            <person name="Ward B.J."/>
            <person name="Allen A."/>
            <person name="Barry K."/>
            <person name="Falciatore A."/>
            <person name="Ferrante M."/>
            <person name="Fortunato A.E."/>
            <person name="Gloeckner G."/>
            <person name="Gruber A."/>
            <person name="Hipkin R."/>
            <person name="Janech M."/>
            <person name="Kroth P."/>
            <person name="Leese F."/>
            <person name="Lindquist E."/>
            <person name="Lyon B.R."/>
            <person name="Martin J."/>
            <person name="Mayer C."/>
            <person name="Parker M."/>
            <person name="Quesneville H."/>
            <person name="Raymond J."/>
            <person name="Uhlig C."/>
            <person name="Valentin K.U."/>
            <person name="Worden A.Z."/>
            <person name="Armbrust E.V."/>
            <person name="Bowler C."/>
            <person name="Green B."/>
            <person name="Moulton V."/>
            <person name="Van Oosterhout C."/>
            <person name="Grigoriev I."/>
        </authorList>
    </citation>
    <scope>NUCLEOTIDE SEQUENCE [LARGE SCALE GENOMIC DNA]</scope>
    <source>
        <strain evidence="1 2">CCMP1102</strain>
    </source>
</reference>
<evidence type="ECO:0000313" key="1">
    <source>
        <dbReference type="EMBL" id="OEU08747.1"/>
    </source>
</evidence>
<evidence type="ECO:0000313" key="2">
    <source>
        <dbReference type="Proteomes" id="UP000095751"/>
    </source>
</evidence>
<proteinExistence type="predicted"/>
<dbReference type="OrthoDB" id="41098at2759"/>
<sequence length="160" mass="18469">MDRDGEPFWEGNLPKEFMNNLRGCPRHLPRVDFVAFGPGDAYFEQFSKGKNHWNSTSDDFDDAMNNHSDGVVHFVAFAPDGGYYILFEDRSSEYFNVPQALYCKHNGWQKSLPCVDHVRDWRCNGQSSSYDDTINKIHEQGDNIECIVFGHDSTWLISYS</sequence>
<gene>
    <name evidence="1" type="ORF">FRACYDRAFT_249651</name>
</gene>
<dbReference type="EMBL" id="KV784379">
    <property type="protein sequence ID" value="OEU08747.1"/>
    <property type="molecule type" value="Genomic_DNA"/>
</dbReference>